<proteinExistence type="predicted"/>
<keyword evidence="2" id="KW-1185">Reference proteome</keyword>
<name>A0ACB8XBW2_9TELE</name>
<gene>
    <name evidence="1" type="ORF">L3Q82_008741</name>
</gene>
<dbReference type="Proteomes" id="UP000831701">
    <property type="component" value="Chromosome 1"/>
</dbReference>
<feature type="non-terminal residue" evidence="1">
    <location>
        <position position="1"/>
    </location>
</feature>
<sequence length="811" mass="90426">RKHGKQLGPTPLASCKQCFLRNQGYCIEVEMGEETRADSDGSEVVKLINRTERETGSMSALFAQHRAALCRKHGTALLWRLSGRNSHLLVNKRTPGDRGGNVLSRWEDVRKMLRSQTQRTLTSPPQKVIQSSLISGATHFFSTSQSKQEKNRSNGPKGKTPEEDEEDKKRREQEDQMYRERLRTLFIIALIMSLLNSINTSGGNISWNDFVNEMLAKGEVSRVQVVPESDIVEIYLHPGAVIFGRPVCFAGFKGNRLALMYRMQVANIDKFEEKLRAAEEELNIDTKDRIPVSYKRTGFFGNAVYALGMAAIGVAILWYIFRLAGMGGREGGFSAFNQLKMAKFTIVDGKSGKGVSFKDVAGMHEAKMEVKEFVDYLKARNPNPERYLQLGAKVPKGSLLLGPPGCGKTLLAKAVATEAQVPFLAMAGSEFVEVIGGLGAARVRSLFKEARSRAPCIVYIDEIDAVGKKRSNNMSGFSNTEEEQTLNQLLVEMDGMGTTDHVIVLASTNRADILDNALMRPGRLDRHIFIDLPTLQERKEIFEQHLKILKLTQPASFYSLRLAELTPGFSGADIANICNEAALHAAREGHKSIDTFNFEYAVERVIAGSVKKSKILSKEEQRVVAFHESGHALVGWLLEHTEAVMKVSIAPRTNAALGFAQILPRDQYLFTKDQLFERMCMALGGRAAEAITFNKVTTGAQDDLRKVTRVGLLYGEAEAKMLIARAYRHTEKLLLDNRDKLTMLANALLEREVVNYDDIEALLGPPPHGPKKMIIPQSWLEAEKDKQDTGEEEPPPPPRKQRQEEMDPHLA</sequence>
<evidence type="ECO:0000313" key="1">
    <source>
        <dbReference type="EMBL" id="KAI3377580.1"/>
    </source>
</evidence>
<comment type="caution">
    <text evidence="1">The sequence shown here is derived from an EMBL/GenBank/DDBJ whole genome shotgun (WGS) entry which is preliminary data.</text>
</comment>
<organism evidence="1 2">
    <name type="scientific">Scortum barcoo</name>
    <name type="common">barcoo grunter</name>
    <dbReference type="NCBI Taxonomy" id="214431"/>
    <lineage>
        <taxon>Eukaryota</taxon>
        <taxon>Metazoa</taxon>
        <taxon>Chordata</taxon>
        <taxon>Craniata</taxon>
        <taxon>Vertebrata</taxon>
        <taxon>Euteleostomi</taxon>
        <taxon>Actinopterygii</taxon>
        <taxon>Neopterygii</taxon>
        <taxon>Teleostei</taxon>
        <taxon>Neoteleostei</taxon>
        <taxon>Acanthomorphata</taxon>
        <taxon>Eupercaria</taxon>
        <taxon>Centrarchiformes</taxon>
        <taxon>Terapontoidei</taxon>
        <taxon>Terapontidae</taxon>
        <taxon>Scortum</taxon>
    </lineage>
</organism>
<dbReference type="EMBL" id="CM041531">
    <property type="protein sequence ID" value="KAI3377580.1"/>
    <property type="molecule type" value="Genomic_DNA"/>
</dbReference>
<evidence type="ECO:0000313" key="2">
    <source>
        <dbReference type="Proteomes" id="UP000831701"/>
    </source>
</evidence>
<protein>
    <submittedName>
        <fullName evidence="1">Uncharacterized protein</fullName>
    </submittedName>
</protein>
<accession>A0ACB8XBW2</accession>
<reference evidence="1" key="1">
    <citation type="submission" date="2022-04" db="EMBL/GenBank/DDBJ databases">
        <title>Jade perch genome.</title>
        <authorList>
            <person name="Chao B."/>
        </authorList>
    </citation>
    <scope>NUCLEOTIDE SEQUENCE</scope>
    <source>
        <strain evidence="1">CB-2022</strain>
    </source>
</reference>